<feature type="region of interest" description="Disordered" evidence="1">
    <location>
        <begin position="60"/>
        <end position="81"/>
    </location>
</feature>
<comment type="caution">
    <text evidence="2">The sequence shown here is derived from an EMBL/GenBank/DDBJ whole genome shotgun (WGS) entry which is preliminary data.</text>
</comment>
<sequence length="81" mass="8549">MKEKGVCQCCLSSRLGAGQGSPSALPPPVMPHGPFEPDIGPGMFSGGRYEEVERRTRWYIMPHGPPMPPGGLIGPPVPLPG</sequence>
<evidence type="ECO:0000313" key="3">
    <source>
        <dbReference type="Proteomes" id="UP001176961"/>
    </source>
</evidence>
<gene>
    <name evidence="2" type="ORF">CYNAS_LOCUS461</name>
</gene>
<keyword evidence="3" id="KW-1185">Reference proteome</keyword>
<dbReference type="Proteomes" id="UP001176961">
    <property type="component" value="Unassembled WGS sequence"/>
</dbReference>
<name>A0AA36DLA5_CYLNA</name>
<accession>A0AA36DLA5</accession>
<dbReference type="AlphaFoldDB" id="A0AA36DLA5"/>
<protein>
    <submittedName>
        <fullName evidence="2">Uncharacterized protein</fullName>
    </submittedName>
</protein>
<evidence type="ECO:0000256" key="1">
    <source>
        <dbReference type="SAM" id="MobiDB-lite"/>
    </source>
</evidence>
<feature type="region of interest" description="Disordered" evidence="1">
    <location>
        <begin position="15"/>
        <end position="46"/>
    </location>
</feature>
<evidence type="ECO:0000313" key="2">
    <source>
        <dbReference type="EMBL" id="CAJ0588478.1"/>
    </source>
</evidence>
<dbReference type="EMBL" id="CATQJL010000001">
    <property type="protein sequence ID" value="CAJ0588478.1"/>
    <property type="molecule type" value="Genomic_DNA"/>
</dbReference>
<feature type="compositionally biased region" description="Pro residues" evidence="1">
    <location>
        <begin position="63"/>
        <end position="81"/>
    </location>
</feature>
<proteinExistence type="predicted"/>
<organism evidence="2 3">
    <name type="scientific">Cylicocyclus nassatus</name>
    <name type="common">Nematode worm</name>
    <dbReference type="NCBI Taxonomy" id="53992"/>
    <lineage>
        <taxon>Eukaryota</taxon>
        <taxon>Metazoa</taxon>
        <taxon>Ecdysozoa</taxon>
        <taxon>Nematoda</taxon>
        <taxon>Chromadorea</taxon>
        <taxon>Rhabditida</taxon>
        <taxon>Rhabditina</taxon>
        <taxon>Rhabditomorpha</taxon>
        <taxon>Strongyloidea</taxon>
        <taxon>Strongylidae</taxon>
        <taxon>Cylicocyclus</taxon>
    </lineage>
</organism>
<reference evidence="2" key="1">
    <citation type="submission" date="2023-07" db="EMBL/GenBank/DDBJ databases">
        <authorList>
            <consortium name="CYATHOMIX"/>
        </authorList>
    </citation>
    <scope>NUCLEOTIDE SEQUENCE</scope>
    <source>
        <strain evidence="2">N/A</strain>
    </source>
</reference>